<proteinExistence type="predicted"/>
<evidence type="ECO:0000313" key="1">
    <source>
        <dbReference type="EMBL" id="KAF5204989.1"/>
    </source>
</evidence>
<comment type="caution">
    <text evidence="1">The sequence shown here is derived from an EMBL/GenBank/DDBJ whole genome shotgun (WGS) entry which is preliminary data.</text>
</comment>
<dbReference type="Proteomes" id="UP000554482">
    <property type="component" value="Unassembled WGS sequence"/>
</dbReference>
<protein>
    <submittedName>
        <fullName evidence="1">Uncharacterized protein</fullName>
    </submittedName>
</protein>
<evidence type="ECO:0000313" key="2">
    <source>
        <dbReference type="Proteomes" id="UP000554482"/>
    </source>
</evidence>
<sequence>MCHGSPPIPDKYLPIEDTAPSTRTVFLCLLISSAFANHRTSDGGIISSDDETPGNHASEVCLPTHLPDPGGIISSDEETPGNHTSICLPTHLLDIGGTPPESDPLFPSDVLMEIMSRLLDKDALTWKSAGGVSADMGSHIYEMNKAKIRRFPRAAKVDFDGWEVVEVLIRKWCYKQLALGVIFCGKKSQMPQVGMIDIHTGSHKVVDFPIDSYKHTYLIEMEGKLHFCQDTDEEIVIWSYQDQFKDYFFWFKEFRIPLANALSAIHEGSFRIAQIVLKKQICIIVKNELLLINLKKGLISSYIVHWANARTIWNLDNCCLDRIFAKQWHIARNENDRDENEEIPLSGLERFRSDQF</sequence>
<name>A0A7J6X5N8_THATH</name>
<dbReference type="EMBL" id="JABWDY010004671">
    <property type="protein sequence ID" value="KAF5204989.1"/>
    <property type="molecule type" value="Genomic_DNA"/>
</dbReference>
<dbReference type="AlphaFoldDB" id="A0A7J6X5N8"/>
<accession>A0A7J6X5N8</accession>
<keyword evidence="2" id="KW-1185">Reference proteome</keyword>
<organism evidence="1 2">
    <name type="scientific">Thalictrum thalictroides</name>
    <name type="common">Rue-anemone</name>
    <name type="synonym">Anemone thalictroides</name>
    <dbReference type="NCBI Taxonomy" id="46969"/>
    <lineage>
        <taxon>Eukaryota</taxon>
        <taxon>Viridiplantae</taxon>
        <taxon>Streptophyta</taxon>
        <taxon>Embryophyta</taxon>
        <taxon>Tracheophyta</taxon>
        <taxon>Spermatophyta</taxon>
        <taxon>Magnoliopsida</taxon>
        <taxon>Ranunculales</taxon>
        <taxon>Ranunculaceae</taxon>
        <taxon>Thalictroideae</taxon>
        <taxon>Thalictrum</taxon>
    </lineage>
</organism>
<reference evidence="1 2" key="1">
    <citation type="submission" date="2020-06" db="EMBL/GenBank/DDBJ databases">
        <title>Transcriptomic and genomic resources for Thalictrum thalictroides and T. hernandezii: Facilitating candidate gene discovery in an emerging model plant lineage.</title>
        <authorList>
            <person name="Arias T."/>
            <person name="Riano-Pachon D.M."/>
            <person name="Di Stilio V.S."/>
        </authorList>
    </citation>
    <scope>NUCLEOTIDE SEQUENCE [LARGE SCALE GENOMIC DNA]</scope>
    <source>
        <strain evidence="2">cv. WT478/WT964</strain>
        <tissue evidence="1">Leaves</tissue>
    </source>
</reference>
<gene>
    <name evidence="1" type="ORF">FRX31_005426</name>
</gene>